<dbReference type="EMBL" id="JH818105">
    <property type="protein sequence ID" value="EKC32123.1"/>
    <property type="molecule type" value="Genomic_DNA"/>
</dbReference>
<name>K1QDU4_MAGGI</name>
<sequence length="145" mass="16113">MQMFCYNSESVQTVSALKPLTVEVSDQGSSSVSGNILETVKASICSDHARITQPHGSKQTLMLLQQCQQPHLQGVLAPLLALQLPPEQYMAQPQHQPIMSLLPHQQFVECSQEQQMTLTTIEQQPATMLPKEHLSTLQSSPEHKK</sequence>
<proteinExistence type="predicted"/>
<accession>K1QDU4</accession>
<organism evidence="1">
    <name type="scientific">Magallana gigas</name>
    <name type="common">Pacific oyster</name>
    <name type="synonym">Crassostrea gigas</name>
    <dbReference type="NCBI Taxonomy" id="29159"/>
    <lineage>
        <taxon>Eukaryota</taxon>
        <taxon>Metazoa</taxon>
        <taxon>Spiralia</taxon>
        <taxon>Lophotrochozoa</taxon>
        <taxon>Mollusca</taxon>
        <taxon>Bivalvia</taxon>
        <taxon>Autobranchia</taxon>
        <taxon>Pteriomorphia</taxon>
        <taxon>Ostreida</taxon>
        <taxon>Ostreoidea</taxon>
        <taxon>Ostreidae</taxon>
        <taxon>Magallana</taxon>
    </lineage>
</organism>
<dbReference type="InParanoid" id="K1QDU4"/>
<dbReference type="HOGENOM" id="CLU_1788728_0_0_1"/>
<protein>
    <submittedName>
        <fullName evidence="1">Uncharacterized protein</fullName>
    </submittedName>
</protein>
<reference evidence="1" key="1">
    <citation type="journal article" date="2012" name="Nature">
        <title>The oyster genome reveals stress adaptation and complexity of shell formation.</title>
        <authorList>
            <person name="Zhang G."/>
            <person name="Fang X."/>
            <person name="Guo X."/>
            <person name="Li L."/>
            <person name="Luo R."/>
            <person name="Xu F."/>
            <person name="Yang P."/>
            <person name="Zhang L."/>
            <person name="Wang X."/>
            <person name="Qi H."/>
            <person name="Xiong Z."/>
            <person name="Que H."/>
            <person name="Xie Y."/>
            <person name="Holland P.W."/>
            <person name="Paps J."/>
            <person name="Zhu Y."/>
            <person name="Wu F."/>
            <person name="Chen Y."/>
            <person name="Wang J."/>
            <person name="Peng C."/>
            <person name="Meng J."/>
            <person name="Yang L."/>
            <person name="Liu J."/>
            <person name="Wen B."/>
            <person name="Zhang N."/>
            <person name="Huang Z."/>
            <person name="Zhu Q."/>
            <person name="Feng Y."/>
            <person name="Mount A."/>
            <person name="Hedgecock D."/>
            <person name="Xu Z."/>
            <person name="Liu Y."/>
            <person name="Domazet-Loso T."/>
            <person name="Du Y."/>
            <person name="Sun X."/>
            <person name="Zhang S."/>
            <person name="Liu B."/>
            <person name="Cheng P."/>
            <person name="Jiang X."/>
            <person name="Li J."/>
            <person name="Fan D."/>
            <person name="Wang W."/>
            <person name="Fu W."/>
            <person name="Wang T."/>
            <person name="Wang B."/>
            <person name="Zhang J."/>
            <person name="Peng Z."/>
            <person name="Li Y."/>
            <person name="Li N."/>
            <person name="Wang J."/>
            <person name="Chen M."/>
            <person name="He Y."/>
            <person name="Tan F."/>
            <person name="Song X."/>
            <person name="Zheng Q."/>
            <person name="Huang R."/>
            <person name="Yang H."/>
            <person name="Du X."/>
            <person name="Chen L."/>
            <person name="Yang M."/>
            <person name="Gaffney P.M."/>
            <person name="Wang S."/>
            <person name="Luo L."/>
            <person name="She Z."/>
            <person name="Ming Y."/>
            <person name="Huang W."/>
            <person name="Zhang S."/>
            <person name="Huang B."/>
            <person name="Zhang Y."/>
            <person name="Qu T."/>
            <person name="Ni P."/>
            <person name="Miao G."/>
            <person name="Wang J."/>
            <person name="Wang Q."/>
            <person name="Steinberg C.E."/>
            <person name="Wang H."/>
            <person name="Li N."/>
            <person name="Qian L."/>
            <person name="Zhang G."/>
            <person name="Li Y."/>
            <person name="Yang H."/>
            <person name="Liu X."/>
            <person name="Wang J."/>
            <person name="Yin Y."/>
            <person name="Wang J."/>
        </authorList>
    </citation>
    <scope>NUCLEOTIDE SEQUENCE [LARGE SCALE GENOMIC DNA]</scope>
    <source>
        <strain evidence="1">05x7-T-G4-1.051#20</strain>
    </source>
</reference>
<dbReference type="AlphaFoldDB" id="K1QDU4"/>
<evidence type="ECO:0000313" key="1">
    <source>
        <dbReference type="EMBL" id="EKC32123.1"/>
    </source>
</evidence>
<gene>
    <name evidence="1" type="ORF">CGI_10025215</name>
</gene>